<keyword evidence="1" id="KW-0802">TPR repeat</keyword>
<feature type="repeat" description="TPR" evidence="1">
    <location>
        <begin position="144"/>
        <end position="177"/>
    </location>
</feature>
<proteinExistence type="predicted"/>
<feature type="domain" description="Caspase family p20" evidence="3">
    <location>
        <begin position="415"/>
        <end position="545"/>
    </location>
</feature>
<dbReference type="PROSITE" id="PS50208">
    <property type="entry name" value="CASPASE_P20"/>
    <property type="match status" value="1"/>
</dbReference>
<dbReference type="Pfam" id="PF00656">
    <property type="entry name" value="Peptidase_C14"/>
    <property type="match status" value="1"/>
</dbReference>
<dbReference type="GO" id="GO:0006508">
    <property type="term" value="P:proteolysis"/>
    <property type="evidence" value="ECO:0007669"/>
    <property type="project" value="InterPro"/>
</dbReference>
<dbReference type="InterPro" id="IPR011600">
    <property type="entry name" value="Pept_C14_caspase"/>
</dbReference>
<dbReference type="PANTHER" id="PTHR22576:SF37">
    <property type="entry name" value="MUCOSA-ASSOCIATED LYMPHOID TISSUE LYMPHOMA TRANSLOCATION PROTEIN 1"/>
    <property type="match status" value="1"/>
</dbReference>
<feature type="repeat" description="TPR" evidence="1">
    <location>
        <begin position="319"/>
        <end position="352"/>
    </location>
</feature>
<evidence type="ECO:0000256" key="2">
    <source>
        <dbReference type="SAM" id="SignalP"/>
    </source>
</evidence>
<evidence type="ECO:0000259" key="3">
    <source>
        <dbReference type="PROSITE" id="PS50208"/>
    </source>
</evidence>
<dbReference type="PANTHER" id="PTHR22576">
    <property type="entry name" value="MUCOSA ASSOCIATED LYMPHOID TISSUE LYMPHOMA TRANSLOCATION PROTEIN 1/PARACASPASE"/>
    <property type="match status" value="1"/>
</dbReference>
<dbReference type="Gene3D" id="3.40.50.1460">
    <property type="match status" value="1"/>
</dbReference>
<dbReference type="InterPro" id="IPR001309">
    <property type="entry name" value="Pept_C14_p20"/>
</dbReference>
<dbReference type="Proteomes" id="UP001058872">
    <property type="component" value="Chromosome"/>
</dbReference>
<dbReference type="InterPro" id="IPR052039">
    <property type="entry name" value="Caspase-related_regulators"/>
</dbReference>
<dbReference type="Pfam" id="PF13371">
    <property type="entry name" value="TPR_9"/>
    <property type="match status" value="1"/>
</dbReference>
<protein>
    <recommendedName>
        <fullName evidence="3">Caspase family p20 domain-containing protein</fullName>
    </recommendedName>
</protein>
<sequence>MRRAAAFTLLACIASLPLVPSCWAASQSRDNCRDKGYDADGIIQACTDLLQKRSWDSFVHLHVRSKAWLAKQDCVRALTDENESIRLFLNDPLVARKKMSGEDRQFFRMHGFLGKIEIYLFCFLDYDKALSVVEEAMAVYPNQTDLYNRRGLIYIQTRNFDQAFRDLQRAIDLADKKDVAFNNRASVFNGLGDFDSAIRDANSAIAFNPKSGEAYGNRAVAFSGKGEHGRAIEDINTRLKLDPEGQAGPLAHRGKYHLKGGDLESALTDLTRSIALFEKNKVEPVIALCARGDLFRFRGEFSRSLEDFDRAISSRADFATAYTGRGLTYERMGDLKRARSDFEKALGFPAQQYDTNLEAQITARARLAALDSGEAQPVIPVTTGKPVAPFSVTTSPLIAPVLTAPRLPPGPERQGRRVALVIGNAAYQKAGVLKNPLNDSEAVAAALRNIGFDEVMVATDTTKERLTAALQGFARASDAADWAVVYYSGHGIEMAGRNYLLPIDVVLRTDRDVQFEAVPVDQVMASIDGARKLKLIVLDACRNNPFADTIKRTGPREAVTLDASNVGEIGTRAVGRGLGEIKVKGASLVVFAAKHGQTALDGEGRNSPFAIALVQRIATPGVEMNKVFRLVRDDVLEATAGRQEPYTYGSLPGREDFFFVSK</sequence>
<name>A0AAE9N6W4_9BRAD</name>
<dbReference type="GO" id="GO:0004197">
    <property type="term" value="F:cysteine-type endopeptidase activity"/>
    <property type="evidence" value="ECO:0007669"/>
    <property type="project" value="InterPro"/>
</dbReference>
<evidence type="ECO:0000313" key="4">
    <source>
        <dbReference type="EMBL" id="UUO65156.1"/>
    </source>
</evidence>
<dbReference type="SUPFAM" id="SSF48452">
    <property type="entry name" value="TPR-like"/>
    <property type="match status" value="1"/>
</dbReference>
<evidence type="ECO:0000256" key="1">
    <source>
        <dbReference type="PROSITE-ProRule" id="PRU00339"/>
    </source>
</evidence>
<dbReference type="Gene3D" id="1.25.40.10">
    <property type="entry name" value="Tetratricopeptide repeat domain"/>
    <property type="match status" value="3"/>
</dbReference>
<gene>
    <name evidence="4" type="ORF">DCM83_07955</name>
</gene>
<dbReference type="RefSeq" id="WP_257178627.1">
    <property type="nucleotide sequence ID" value="NZ_CP028989.1"/>
</dbReference>
<evidence type="ECO:0000313" key="5">
    <source>
        <dbReference type="Proteomes" id="UP001058872"/>
    </source>
</evidence>
<feature type="signal peptide" evidence="2">
    <location>
        <begin position="1"/>
        <end position="24"/>
    </location>
</feature>
<dbReference type="InterPro" id="IPR019734">
    <property type="entry name" value="TPR_rpt"/>
</dbReference>
<keyword evidence="2" id="KW-0732">Signal</keyword>
<accession>A0AAE9N6W4</accession>
<dbReference type="AlphaFoldDB" id="A0AAE9N6W4"/>
<dbReference type="Pfam" id="PF13432">
    <property type="entry name" value="TPR_16"/>
    <property type="match status" value="2"/>
</dbReference>
<dbReference type="SMART" id="SM00028">
    <property type="entry name" value="TPR"/>
    <property type="match status" value="6"/>
</dbReference>
<dbReference type="SUPFAM" id="SSF52129">
    <property type="entry name" value="Caspase-like"/>
    <property type="match status" value="1"/>
</dbReference>
<dbReference type="InterPro" id="IPR029030">
    <property type="entry name" value="Caspase-like_dom_sf"/>
</dbReference>
<feature type="chain" id="PRO_5042001003" description="Caspase family p20 domain-containing protein" evidence="2">
    <location>
        <begin position="25"/>
        <end position="662"/>
    </location>
</feature>
<dbReference type="EMBL" id="CP028989">
    <property type="protein sequence ID" value="UUO65156.1"/>
    <property type="molecule type" value="Genomic_DNA"/>
</dbReference>
<organism evidence="4 5">
    <name type="scientific">Bradyrhizobium betae</name>
    <dbReference type="NCBI Taxonomy" id="244734"/>
    <lineage>
        <taxon>Bacteria</taxon>
        <taxon>Pseudomonadati</taxon>
        <taxon>Pseudomonadota</taxon>
        <taxon>Alphaproteobacteria</taxon>
        <taxon>Hyphomicrobiales</taxon>
        <taxon>Nitrobacteraceae</taxon>
        <taxon>Bradyrhizobium</taxon>
    </lineage>
</organism>
<dbReference type="InterPro" id="IPR011990">
    <property type="entry name" value="TPR-like_helical_dom_sf"/>
</dbReference>
<dbReference type="PROSITE" id="PS50005">
    <property type="entry name" value="TPR"/>
    <property type="match status" value="2"/>
</dbReference>
<reference evidence="4" key="1">
    <citation type="submission" date="2018-04" db="EMBL/GenBank/DDBJ databases">
        <title>Genomes of Endosymbiotic and Endophytic Bradyrhizobium Publication status.</title>
        <authorList>
            <person name="Guha S."/>
            <person name="Jorrin B."/>
            <person name="Sarkar M."/>
            <person name="Poole P.S."/>
            <person name="DasGupta M."/>
        </authorList>
    </citation>
    <scope>NUCLEOTIDE SEQUENCE</scope>
    <source>
        <strain evidence="4">WBOS16</strain>
    </source>
</reference>